<dbReference type="PANTHER" id="PTHR38788:SF3">
    <property type="entry name" value="CLR5 DOMAIN-CONTAINING PROTEIN"/>
    <property type="match status" value="1"/>
</dbReference>
<dbReference type="AlphaFoldDB" id="A0A1L7XVU2"/>
<sequence length="429" mass="49167">MSSISERPSQADWKKNRELISCLYSRCALKEVRRMMMDNGFKASPRMYRQRFKEWGVAKNISSTQKEELLRQTEKLDQAASRSLLCDVHLGEKELRNLARYSKAMSRVKKTKENCPMQSKFPGNDTFKSRQSRAIQLPSPYLPGLVHDGFVIARPEEAAGFWEDIKQAIYLVKTPSIELAWPVLHKACEKASAAFASDVVALLREIFASLSPTNTRQCPEIRLQIIDYLRNLAAMKLGELHPITVILQQLQFDSQSRDVTERCLSYIVDILSSEHRTPHPEALKVEMAIVRLLRHDAEYDQALLIGQRLWYTARNIHGTRSLEARAAARELEHVYVDTENFQRALDVCLSIVGHEREATDELVRRGQLDKCAVYTMEDIAAIYERMGSTDLNIVWLQEALKGARLMWEESVVIAHICDKLNSTPSRYGR</sequence>
<organism evidence="2 3">
    <name type="scientific">Phialocephala subalpina</name>
    <dbReference type="NCBI Taxonomy" id="576137"/>
    <lineage>
        <taxon>Eukaryota</taxon>
        <taxon>Fungi</taxon>
        <taxon>Dikarya</taxon>
        <taxon>Ascomycota</taxon>
        <taxon>Pezizomycotina</taxon>
        <taxon>Leotiomycetes</taxon>
        <taxon>Helotiales</taxon>
        <taxon>Mollisiaceae</taxon>
        <taxon>Phialocephala</taxon>
        <taxon>Phialocephala fortinii species complex</taxon>
    </lineage>
</organism>
<protein>
    <recommendedName>
        <fullName evidence="1">Clr5 domain-containing protein</fullName>
    </recommendedName>
</protein>
<dbReference type="Proteomes" id="UP000184330">
    <property type="component" value="Unassembled WGS sequence"/>
</dbReference>
<accession>A0A1L7XVU2</accession>
<dbReference type="EMBL" id="FJOG01000065">
    <property type="protein sequence ID" value="CZR69109.1"/>
    <property type="molecule type" value="Genomic_DNA"/>
</dbReference>
<evidence type="ECO:0000313" key="2">
    <source>
        <dbReference type="EMBL" id="CZR69109.1"/>
    </source>
</evidence>
<name>A0A1L7XVU2_9HELO</name>
<keyword evidence="3" id="KW-1185">Reference proteome</keyword>
<proteinExistence type="predicted"/>
<gene>
    <name evidence="2" type="ORF">PAC_19010</name>
</gene>
<dbReference type="Pfam" id="PF14420">
    <property type="entry name" value="Clr5"/>
    <property type="match status" value="1"/>
</dbReference>
<feature type="domain" description="Clr5" evidence="1">
    <location>
        <begin position="10"/>
        <end position="59"/>
    </location>
</feature>
<dbReference type="PANTHER" id="PTHR38788">
    <property type="entry name" value="CLR5 DOMAIN-CONTAINING PROTEIN"/>
    <property type="match status" value="1"/>
</dbReference>
<evidence type="ECO:0000313" key="3">
    <source>
        <dbReference type="Proteomes" id="UP000184330"/>
    </source>
</evidence>
<reference evidence="2 3" key="1">
    <citation type="submission" date="2016-03" db="EMBL/GenBank/DDBJ databases">
        <authorList>
            <person name="Ploux O."/>
        </authorList>
    </citation>
    <scope>NUCLEOTIDE SEQUENCE [LARGE SCALE GENOMIC DNA]</scope>
    <source>
        <strain evidence="2 3">UAMH 11012</strain>
    </source>
</reference>
<dbReference type="STRING" id="576137.A0A1L7XVU2"/>
<dbReference type="InterPro" id="IPR025676">
    <property type="entry name" value="Clr5_dom"/>
</dbReference>
<evidence type="ECO:0000259" key="1">
    <source>
        <dbReference type="Pfam" id="PF14420"/>
    </source>
</evidence>
<dbReference type="OrthoDB" id="3563341at2759"/>